<dbReference type="AlphaFoldDB" id="A0AAD6S282"/>
<feature type="compositionally biased region" description="Low complexity" evidence="1">
    <location>
        <begin position="8"/>
        <end position="20"/>
    </location>
</feature>
<feature type="region of interest" description="Disordered" evidence="1">
    <location>
        <begin position="158"/>
        <end position="192"/>
    </location>
</feature>
<feature type="compositionally biased region" description="Low complexity" evidence="1">
    <location>
        <begin position="160"/>
        <end position="173"/>
    </location>
</feature>
<comment type="caution">
    <text evidence="2">The sequence shown here is derived from an EMBL/GenBank/DDBJ whole genome shotgun (WGS) entry which is preliminary data.</text>
</comment>
<proteinExistence type="predicted"/>
<dbReference type="Proteomes" id="UP001218188">
    <property type="component" value="Unassembled WGS sequence"/>
</dbReference>
<reference evidence="2" key="1">
    <citation type="submission" date="2023-03" db="EMBL/GenBank/DDBJ databases">
        <title>Massive genome expansion in bonnet fungi (Mycena s.s.) driven by repeated elements and novel gene families across ecological guilds.</title>
        <authorList>
            <consortium name="Lawrence Berkeley National Laboratory"/>
            <person name="Harder C.B."/>
            <person name="Miyauchi S."/>
            <person name="Viragh M."/>
            <person name="Kuo A."/>
            <person name="Thoen E."/>
            <person name="Andreopoulos B."/>
            <person name="Lu D."/>
            <person name="Skrede I."/>
            <person name="Drula E."/>
            <person name="Henrissat B."/>
            <person name="Morin E."/>
            <person name="Kohler A."/>
            <person name="Barry K."/>
            <person name="LaButti K."/>
            <person name="Morin E."/>
            <person name="Salamov A."/>
            <person name="Lipzen A."/>
            <person name="Mereny Z."/>
            <person name="Hegedus B."/>
            <person name="Baldrian P."/>
            <person name="Stursova M."/>
            <person name="Weitz H."/>
            <person name="Taylor A."/>
            <person name="Grigoriev I.V."/>
            <person name="Nagy L.G."/>
            <person name="Martin F."/>
            <person name="Kauserud H."/>
        </authorList>
    </citation>
    <scope>NUCLEOTIDE SEQUENCE</scope>
    <source>
        <strain evidence="2">CBHHK200</strain>
    </source>
</reference>
<feature type="region of interest" description="Disordered" evidence="1">
    <location>
        <begin position="30"/>
        <end position="53"/>
    </location>
</feature>
<gene>
    <name evidence="2" type="ORF">C8F04DRAFT_1197418</name>
</gene>
<sequence length="228" mass="24220">MWAPPSPSHSNVLNSNVPLSSTLDDVDVDLIVGKGRESGEEGKKEDGGSTSPEQSCKCCYNVIGNLVSVRYSLLEGSRRLESLLVREKDLLQIQLLNDYAIKRLLAPGFLNQPEIATSVSDPESSSSDKGPGYPGGLAAPAAGAATAAAGVSSLVGEGISGSMSSRTSSRTSSPNPASLDDGQRGESSNQTDNTFIFREHNGDRRVEPHCNCPPLEFRYDQVHAEIQD</sequence>
<dbReference type="EMBL" id="JARJCM010000285">
    <property type="protein sequence ID" value="KAJ7019708.1"/>
    <property type="molecule type" value="Genomic_DNA"/>
</dbReference>
<evidence type="ECO:0000256" key="1">
    <source>
        <dbReference type="SAM" id="MobiDB-lite"/>
    </source>
</evidence>
<name>A0AAD6S282_9AGAR</name>
<keyword evidence="3" id="KW-1185">Reference proteome</keyword>
<feature type="region of interest" description="Disordered" evidence="1">
    <location>
        <begin position="1"/>
        <end position="20"/>
    </location>
</feature>
<evidence type="ECO:0000313" key="2">
    <source>
        <dbReference type="EMBL" id="KAJ7019708.1"/>
    </source>
</evidence>
<feature type="compositionally biased region" description="Low complexity" evidence="1">
    <location>
        <begin position="118"/>
        <end position="137"/>
    </location>
</feature>
<accession>A0AAD6S282</accession>
<feature type="compositionally biased region" description="Basic and acidic residues" evidence="1">
    <location>
        <begin position="34"/>
        <end position="47"/>
    </location>
</feature>
<feature type="region of interest" description="Disordered" evidence="1">
    <location>
        <begin position="116"/>
        <end position="137"/>
    </location>
</feature>
<protein>
    <submittedName>
        <fullName evidence="2">Uncharacterized protein</fullName>
    </submittedName>
</protein>
<evidence type="ECO:0000313" key="3">
    <source>
        <dbReference type="Proteomes" id="UP001218188"/>
    </source>
</evidence>
<organism evidence="2 3">
    <name type="scientific">Mycena alexandri</name>
    <dbReference type="NCBI Taxonomy" id="1745969"/>
    <lineage>
        <taxon>Eukaryota</taxon>
        <taxon>Fungi</taxon>
        <taxon>Dikarya</taxon>
        <taxon>Basidiomycota</taxon>
        <taxon>Agaricomycotina</taxon>
        <taxon>Agaricomycetes</taxon>
        <taxon>Agaricomycetidae</taxon>
        <taxon>Agaricales</taxon>
        <taxon>Marasmiineae</taxon>
        <taxon>Mycenaceae</taxon>
        <taxon>Mycena</taxon>
    </lineage>
</organism>